<dbReference type="Gene3D" id="3.30.70.2130">
    <property type="entry name" value="Metalloenzyme domain"/>
    <property type="match status" value="1"/>
</dbReference>
<keyword evidence="2" id="KW-1185">Reference proteome</keyword>
<dbReference type="EMBL" id="CP116968">
    <property type="protein sequence ID" value="WNM60561.1"/>
    <property type="molecule type" value="Genomic_DNA"/>
</dbReference>
<dbReference type="InterPro" id="IPR017850">
    <property type="entry name" value="Alkaline_phosphatase_core_sf"/>
</dbReference>
<name>A0AA96GF61_9BACT</name>
<gene>
    <name evidence="1" type="ORF">PQG83_12405</name>
</gene>
<evidence type="ECO:0000313" key="1">
    <source>
        <dbReference type="EMBL" id="WNM60561.1"/>
    </source>
</evidence>
<dbReference type="KEGG" id="nneo:PQG83_12405"/>
<dbReference type="Pfam" id="PF10143">
    <property type="entry name" value="PhosphMutase"/>
    <property type="match status" value="1"/>
</dbReference>
<dbReference type="Proteomes" id="UP001302494">
    <property type="component" value="Chromosome"/>
</dbReference>
<evidence type="ECO:0000313" key="2">
    <source>
        <dbReference type="Proteomes" id="UP001302494"/>
    </source>
</evidence>
<organism evidence="1 2">
    <name type="scientific">Candidatus Nitrospira neomarina</name>
    <dbReference type="NCBI Taxonomy" id="3020899"/>
    <lineage>
        <taxon>Bacteria</taxon>
        <taxon>Pseudomonadati</taxon>
        <taxon>Nitrospirota</taxon>
        <taxon>Nitrospiria</taxon>
        <taxon>Nitrospirales</taxon>
        <taxon>Nitrospiraceae</taxon>
        <taxon>Nitrospira</taxon>
    </lineage>
</organism>
<dbReference type="RefSeq" id="WP_312741473.1">
    <property type="nucleotide sequence ID" value="NZ_CP116968.1"/>
</dbReference>
<evidence type="ECO:0008006" key="3">
    <source>
        <dbReference type="Google" id="ProtNLM"/>
    </source>
</evidence>
<dbReference type="AlphaFoldDB" id="A0AA96GF61"/>
<protein>
    <recommendedName>
        <fullName evidence="3">Metalloenzyme domain-containing protein</fullName>
    </recommendedName>
</protein>
<reference evidence="1 2" key="1">
    <citation type="submission" date="2023-01" db="EMBL/GenBank/DDBJ databases">
        <title>Cultivation and genomic characterization of new, ubiquitous marine nitrite-oxidizing bacteria from the Nitrospirales.</title>
        <authorList>
            <person name="Mueller A.J."/>
            <person name="Daebeler A."/>
            <person name="Herbold C.W."/>
            <person name="Kirkegaard R.H."/>
            <person name="Daims H."/>
        </authorList>
    </citation>
    <scope>NUCLEOTIDE SEQUENCE [LARGE SCALE GENOMIC DNA]</scope>
    <source>
        <strain evidence="1 2">DK</strain>
    </source>
</reference>
<dbReference type="Gene3D" id="3.40.720.10">
    <property type="entry name" value="Alkaline Phosphatase, subunit A"/>
    <property type="match status" value="1"/>
</dbReference>
<dbReference type="PANTHER" id="PTHR31209">
    <property type="entry name" value="COFACTOR-INDEPENDENT PHOSPHOGLYCERATE MUTASE"/>
    <property type="match status" value="1"/>
</dbReference>
<dbReference type="InterPro" id="IPR004456">
    <property type="entry name" value="Pglycerate_mutase_ApgM"/>
</dbReference>
<dbReference type="SUPFAM" id="SSF53649">
    <property type="entry name" value="Alkaline phosphatase-like"/>
    <property type="match status" value="1"/>
</dbReference>
<accession>A0AA96GF61</accession>
<dbReference type="GO" id="GO:0004619">
    <property type="term" value="F:phosphoglycerate mutase activity"/>
    <property type="evidence" value="ECO:0007669"/>
    <property type="project" value="InterPro"/>
</dbReference>
<sequence>MRKTIVIHVDGLTGQSYQELGDQTVLQYARTPHLDELAEHGELGRLGVPRETRPFFGEMALLALLGYDPHKWYTGAGAFEAGGLEVVLDAHDVAYLCHLVTLRGQDGWGDEKKIGPHLFMADPYGGGIGTEEARELIDAVNEQLISENIQFYMGSHHRHLMVWVGASGKVACRNPYEALGQSIEAYLPTGDGSHILRELMAASRVILCHHPVNHERLSAGLKPANCLWLWGSGKPVELPHLQERWPVNGLVISPDGPYIGVGMAAGLQTVKVEHVGGGDIEWLQAVANQASTALDRHDLVCLHIPFYEWGLKNGQVVPPAQLVEYLGQVDEQVIGAIHASVGSTNSIRIVVIVTPCPNWQKDGGSFISPYLVFEGPGEKSENHAGPMNEREVANRPLRDATKLFERFMATH</sequence>
<dbReference type="InterPro" id="IPR042253">
    <property type="entry name" value="Pglycerate_mutase_ApgM_sf"/>
</dbReference>
<dbReference type="PANTHER" id="PTHR31209:SF4">
    <property type="entry name" value="2,3-BISPHOSPHOGLYCERATE-INDEPENDENT PHOSPHOGLYCERATE MUTASE"/>
    <property type="match status" value="1"/>
</dbReference>
<proteinExistence type="predicted"/>